<dbReference type="GO" id="GO:0016491">
    <property type="term" value="F:oxidoreductase activity"/>
    <property type="evidence" value="ECO:0007669"/>
    <property type="project" value="UniProtKB-KW"/>
</dbReference>
<dbReference type="PRINTS" id="PR00080">
    <property type="entry name" value="SDRFAMILY"/>
</dbReference>
<gene>
    <name evidence="4" type="ORF">EAH80_19655</name>
</gene>
<evidence type="ECO:0000256" key="1">
    <source>
        <dbReference type="ARBA" id="ARBA00006484"/>
    </source>
</evidence>
<comment type="caution">
    <text evidence="4">The sequence shown here is derived from an EMBL/GenBank/DDBJ whole genome shotgun (WGS) entry which is preliminary data.</text>
</comment>
<protein>
    <submittedName>
        <fullName evidence="4">SDR family oxidoreductase</fullName>
    </submittedName>
</protein>
<proteinExistence type="inferred from homology"/>
<dbReference type="CDD" id="cd05233">
    <property type="entry name" value="SDR_c"/>
    <property type="match status" value="1"/>
</dbReference>
<reference evidence="4 5" key="1">
    <citation type="journal article" date="2019" name="Environ. Microbiol.">
        <title>Species interactions and distinct microbial communities in high Arctic permafrost affected cryosols are associated with the CH4 and CO2 gas fluxes.</title>
        <authorList>
            <person name="Altshuler I."/>
            <person name="Hamel J."/>
            <person name="Turney S."/>
            <person name="Magnuson E."/>
            <person name="Levesque R."/>
            <person name="Greer C."/>
            <person name="Whyte L.G."/>
        </authorList>
    </citation>
    <scope>NUCLEOTIDE SEQUENCE [LARGE SCALE GENOMIC DNA]</scope>
    <source>
        <strain evidence="4 5">S5.20</strain>
    </source>
</reference>
<evidence type="ECO:0000256" key="2">
    <source>
        <dbReference type="ARBA" id="ARBA00023002"/>
    </source>
</evidence>
<dbReference type="PANTHER" id="PTHR44196:SF1">
    <property type="entry name" value="DEHYDROGENASE_REDUCTASE SDR FAMILY MEMBER 7B"/>
    <property type="match status" value="1"/>
</dbReference>
<dbReference type="PANTHER" id="PTHR44196">
    <property type="entry name" value="DEHYDROGENASE/REDUCTASE SDR FAMILY MEMBER 7B"/>
    <property type="match status" value="1"/>
</dbReference>
<dbReference type="Pfam" id="PF00106">
    <property type="entry name" value="adh_short"/>
    <property type="match status" value="1"/>
</dbReference>
<comment type="similarity">
    <text evidence="1 3">Belongs to the short-chain dehydrogenases/reductases (SDR) family.</text>
</comment>
<dbReference type="InterPro" id="IPR036291">
    <property type="entry name" value="NAD(P)-bd_dom_sf"/>
</dbReference>
<dbReference type="InterPro" id="IPR002347">
    <property type="entry name" value="SDR_fam"/>
</dbReference>
<evidence type="ECO:0000313" key="4">
    <source>
        <dbReference type="EMBL" id="TPG32485.1"/>
    </source>
</evidence>
<dbReference type="SUPFAM" id="SSF51735">
    <property type="entry name" value="NAD(P)-binding Rossmann-fold domains"/>
    <property type="match status" value="1"/>
</dbReference>
<accession>A0A502E448</accession>
<evidence type="ECO:0000256" key="3">
    <source>
        <dbReference type="RuleBase" id="RU000363"/>
    </source>
</evidence>
<name>A0A502E448_9MYCO</name>
<dbReference type="Proteomes" id="UP000320095">
    <property type="component" value="Unassembled WGS sequence"/>
</dbReference>
<evidence type="ECO:0000313" key="5">
    <source>
        <dbReference type="Proteomes" id="UP000320095"/>
    </source>
</evidence>
<dbReference type="Gene3D" id="3.40.50.720">
    <property type="entry name" value="NAD(P)-binding Rossmann-like Domain"/>
    <property type="match status" value="1"/>
</dbReference>
<dbReference type="AlphaFoldDB" id="A0A502E448"/>
<dbReference type="PRINTS" id="PR00081">
    <property type="entry name" value="GDHRDH"/>
</dbReference>
<organism evidence="4 5">
    <name type="scientific">Mycolicibacterium hodleri</name>
    <dbReference type="NCBI Taxonomy" id="49897"/>
    <lineage>
        <taxon>Bacteria</taxon>
        <taxon>Bacillati</taxon>
        <taxon>Actinomycetota</taxon>
        <taxon>Actinomycetes</taxon>
        <taxon>Mycobacteriales</taxon>
        <taxon>Mycobacteriaceae</taxon>
        <taxon>Mycolicibacterium</taxon>
    </lineage>
</organism>
<dbReference type="GO" id="GO:0016020">
    <property type="term" value="C:membrane"/>
    <property type="evidence" value="ECO:0007669"/>
    <property type="project" value="TreeGrafter"/>
</dbReference>
<keyword evidence="2" id="KW-0560">Oxidoreductase</keyword>
<keyword evidence="5" id="KW-1185">Reference proteome</keyword>
<sequence>MDLHDSHVVVVGGSKGVGAALVREVAKRGSRVTVLARDSEALHEVCRDVGGAPVPVDLTDLESLDGLMVDIEDAHGAIDILVSSAAITSGGPLRKMSSTSLRNGVLTNFLSHMELNRQLVGPMIARNRGTLAFVGSVAAEVSMIHMAAYAAAKAGLTKFALEMQRELRPTAIRVPVFVLGSIPDTQLNSNLSEDPVVARLNKMTGSVGSLTPEAVAKQMATVLAGNRRSAVYSLPWTLAPIVQFRLLPQRIIDPLLVRPALKEAERLRLLEDPVEAGPTATPHGSGFRASWF</sequence>
<dbReference type="EMBL" id="RCZG01000008">
    <property type="protein sequence ID" value="TPG32485.1"/>
    <property type="molecule type" value="Genomic_DNA"/>
</dbReference>